<sequence length="39" mass="4397">MVRKPCNDCEEKAPDEELMRLRRGDGSHEEVPHGCLTTG</sequence>
<gene>
    <name evidence="2" type="ORF">PR001_g15602</name>
    <name evidence="1" type="ORF">PR002_g16076</name>
    <name evidence="3" type="ORF">PR003_g16372</name>
</gene>
<dbReference type="EMBL" id="QXFU01001208">
    <property type="protein sequence ID" value="KAE9007833.1"/>
    <property type="molecule type" value="Genomic_DNA"/>
</dbReference>
<accession>A0A6A3KVR4</accession>
<organism evidence="1 6">
    <name type="scientific">Phytophthora rubi</name>
    <dbReference type="NCBI Taxonomy" id="129364"/>
    <lineage>
        <taxon>Eukaryota</taxon>
        <taxon>Sar</taxon>
        <taxon>Stramenopiles</taxon>
        <taxon>Oomycota</taxon>
        <taxon>Peronosporomycetes</taxon>
        <taxon>Peronosporales</taxon>
        <taxon>Peronosporaceae</taxon>
        <taxon>Phytophthora</taxon>
    </lineage>
</organism>
<dbReference type="Proteomes" id="UP000435112">
    <property type="component" value="Unassembled WGS sequence"/>
</dbReference>
<evidence type="ECO:0000313" key="1">
    <source>
        <dbReference type="EMBL" id="KAE9007833.1"/>
    </source>
</evidence>
<evidence type="ECO:0000313" key="3">
    <source>
        <dbReference type="EMBL" id="KAE9325842.1"/>
    </source>
</evidence>
<dbReference type="EMBL" id="QXFT01001193">
    <property type="protein sequence ID" value="KAE9325842.1"/>
    <property type="molecule type" value="Genomic_DNA"/>
</dbReference>
<evidence type="ECO:0000313" key="6">
    <source>
        <dbReference type="Proteomes" id="UP000435112"/>
    </source>
</evidence>
<reference evidence="4 6" key="1">
    <citation type="submission" date="2018-09" db="EMBL/GenBank/DDBJ databases">
        <title>Genomic investigation of the strawberry pathogen Phytophthora fragariae indicates pathogenicity is determined by transcriptional variation in three key races.</title>
        <authorList>
            <person name="Adams T.M."/>
            <person name="Armitage A.D."/>
            <person name="Sobczyk M.K."/>
            <person name="Bates H.J."/>
            <person name="Dunwell J.M."/>
            <person name="Nellist C.F."/>
            <person name="Harrison R.J."/>
        </authorList>
    </citation>
    <scope>NUCLEOTIDE SEQUENCE [LARGE SCALE GENOMIC DNA]</scope>
    <source>
        <strain evidence="2 4">SCRP249</strain>
        <strain evidence="1 6">SCRP324</strain>
        <strain evidence="3 5">SCRP333</strain>
    </source>
</reference>
<evidence type="ECO:0000313" key="4">
    <source>
        <dbReference type="Proteomes" id="UP000429607"/>
    </source>
</evidence>
<protein>
    <submittedName>
        <fullName evidence="1">Uncharacterized protein</fullName>
    </submittedName>
</protein>
<dbReference type="Proteomes" id="UP000429607">
    <property type="component" value="Unassembled WGS sequence"/>
</dbReference>
<proteinExistence type="predicted"/>
<name>A0A6A3KVR4_9STRA</name>
<evidence type="ECO:0000313" key="2">
    <source>
        <dbReference type="EMBL" id="KAE9012640.1"/>
    </source>
</evidence>
<dbReference type="Proteomes" id="UP000434957">
    <property type="component" value="Unassembled WGS sequence"/>
</dbReference>
<dbReference type="AlphaFoldDB" id="A0A6A3KVR4"/>
<comment type="caution">
    <text evidence="1">The sequence shown here is derived from an EMBL/GenBank/DDBJ whole genome shotgun (WGS) entry which is preliminary data.</text>
</comment>
<evidence type="ECO:0000313" key="5">
    <source>
        <dbReference type="Proteomes" id="UP000434957"/>
    </source>
</evidence>
<dbReference type="EMBL" id="QXFV01001186">
    <property type="protein sequence ID" value="KAE9012640.1"/>
    <property type="molecule type" value="Genomic_DNA"/>
</dbReference>
<keyword evidence="5" id="KW-1185">Reference proteome</keyword>